<proteinExistence type="predicted"/>
<dbReference type="Proteomes" id="UP000007266">
    <property type="component" value="Linkage group 3"/>
</dbReference>
<keyword evidence="2" id="KW-1185">Reference proteome</keyword>
<protein>
    <submittedName>
        <fullName evidence="1">Uncharacterized protein</fullName>
    </submittedName>
</protein>
<organism evidence="1 2">
    <name type="scientific">Tribolium castaneum</name>
    <name type="common">Red flour beetle</name>
    <dbReference type="NCBI Taxonomy" id="7070"/>
    <lineage>
        <taxon>Eukaryota</taxon>
        <taxon>Metazoa</taxon>
        <taxon>Ecdysozoa</taxon>
        <taxon>Arthropoda</taxon>
        <taxon>Hexapoda</taxon>
        <taxon>Insecta</taxon>
        <taxon>Pterygota</taxon>
        <taxon>Neoptera</taxon>
        <taxon>Endopterygota</taxon>
        <taxon>Coleoptera</taxon>
        <taxon>Polyphaga</taxon>
        <taxon>Cucujiformia</taxon>
        <taxon>Tenebrionidae</taxon>
        <taxon>Tenebrionidae incertae sedis</taxon>
        <taxon>Tribolium</taxon>
    </lineage>
</organism>
<sequence>MEQYYAAPWTVLLLDTDLHLPYPCIYQKTSRENFTEIIQRLADFYVITLENPSLENILDLLEKFEIFDPRAYFLIILAEPYNPYIFQILAQYFIYKVVVLTLEDDLITYDPFIYEDVLANGIEPTDLGKCANFNFSSMNIFNKTLPFLWRNTTVVATYVEHFPYIQKHHTFEFNTDNETLYGSYASGVFYSIFEIVTKEIQSETNLTDVEYQNNSTEDMLSNI</sequence>
<dbReference type="PhylomeDB" id="D6WFL3"/>
<evidence type="ECO:0000313" key="2">
    <source>
        <dbReference type="Proteomes" id="UP000007266"/>
    </source>
</evidence>
<gene>
    <name evidence="1" type="primary">GLEAN_02577</name>
    <name evidence="1" type="ORF">TcasGA2_TC002577</name>
</gene>
<reference evidence="1 2" key="1">
    <citation type="journal article" date="2008" name="Nature">
        <title>The genome of the model beetle and pest Tribolium castaneum.</title>
        <authorList>
            <consortium name="Tribolium Genome Sequencing Consortium"/>
            <person name="Richards S."/>
            <person name="Gibbs R.A."/>
            <person name="Weinstock G.M."/>
            <person name="Brown S.J."/>
            <person name="Denell R."/>
            <person name="Beeman R.W."/>
            <person name="Gibbs R."/>
            <person name="Beeman R.W."/>
            <person name="Brown S.J."/>
            <person name="Bucher G."/>
            <person name="Friedrich M."/>
            <person name="Grimmelikhuijzen C.J."/>
            <person name="Klingler M."/>
            <person name="Lorenzen M."/>
            <person name="Richards S."/>
            <person name="Roth S."/>
            <person name="Schroder R."/>
            <person name="Tautz D."/>
            <person name="Zdobnov E.M."/>
            <person name="Muzny D."/>
            <person name="Gibbs R.A."/>
            <person name="Weinstock G.M."/>
            <person name="Attaway T."/>
            <person name="Bell S."/>
            <person name="Buhay C.J."/>
            <person name="Chandrabose M.N."/>
            <person name="Chavez D."/>
            <person name="Clerk-Blankenburg K.P."/>
            <person name="Cree A."/>
            <person name="Dao M."/>
            <person name="Davis C."/>
            <person name="Chacko J."/>
            <person name="Dinh H."/>
            <person name="Dugan-Rocha S."/>
            <person name="Fowler G."/>
            <person name="Garner T.T."/>
            <person name="Garnes J."/>
            <person name="Gnirke A."/>
            <person name="Hawes A."/>
            <person name="Hernandez J."/>
            <person name="Hines S."/>
            <person name="Holder M."/>
            <person name="Hume J."/>
            <person name="Jhangiani S.N."/>
            <person name="Joshi V."/>
            <person name="Khan Z.M."/>
            <person name="Jackson L."/>
            <person name="Kovar C."/>
            <person name="Kowis A."/>
            <person name="Lee S."/>
            <person name="Lewis L.R."/>
            <person name="Margolis J."/>
            <person name="Morgan M."/>
            <person name="Nazareth L.V."/>
            <person name="Nguyen N."/>
            <person name="Okwuonu G."/>
            <person name="Parker D."/>
            <person name="Richards S."/>
            <person name="Ruiz S.J."/>
            <person name="Santibanez J."/>
            <person name="Savard J."/>
            <person name="Scherer S.E."/>
            <person name="Schneider B."/>
            <person name="Sodergren E."/>
            <person name="Tautz D."/>
            <person name="Vattahil S."/>
            <person name="Villasana D."/>
            <person name="White C.S."/>
            <person name="Wright R."/>
            <person name="Park Y."/>
            <person name="Beeman R.W."/>
            <person name="Lord J."/>
            <person name="Oppert B."/>
            <person name="Lorenzen M."/>
            <person name="Brown S."/>
            <person name="Wang L."/>
            <person name="Savard J."/>
            <person name="Tautz D."/>
            <person name="Richards S."/>
            <person name="Weinstock G."/>
            <person name="Gibbs R.A."/>
            <person name="Liu Y."/>
            <person name="Worley K."/>
            <person name="Weinstock G."/>
            <person name="Elsik C.G."/>
            <person name="Reese J.T."/>
            <person name="Elhaik E."/>
            <person name="Landan G."/>
            <person name="Graur D."/>
            <person name="Arensburger P."/>
            <person name="Atkinson P."/>
            <person name="Beeman R.W."/>
            <person name="Beidler J."/>
            <person name="Brown S.J."/>
            <person name="Demuth J.P."/>
            <person name="Drury D.W."/>
            <person name="Du Y.Z."/>
            <person name="Fujiwara H."/>
            <person name="Lorenzen M."/>
            <person name="Maselli V."/>
            <person name="Osanai M."/>
            <person name="Park Y."/>
            <person name="Robertson H.M."/>
            <person name="Tu Z."/>
            <person name="Wang J.J."/>
            <person name="Wang S."/>
            <person name="Richards S."/>
            <person name="Song H."/>
            <person name="Zhang L."/>
            <person name="Sodergren E."/>
            <person name="Werner D."/>
            <person name="Stanke M."/>
            <person name="Morgenstern B."/>
            <person name="Solovyev V."/>
            <person name="Kosarev P."/>
            <person name="Brown G."/>
            <person name="Chen H.C."/>
            <person name="Ermolaeva O."/>
            <person name="Hlavina W."/>
            <person name="Kapustin Y."/>
            <person name="Kiryutin B."/>
            <person name="Kitts P."/>
            <person name="Maglott D."/>
            <person name="Pruitt K."/>
            <person name="Sapojnikov V."/>
            <person name="Souvorov A."/>
            <person name="Mackey A.J."/>
            <person name="Waterhouse R.M."/>
            <person name="Wyder S."/>
            <person name="Zdobnov E.M."/>
            <person name="Zdobnov E.M."/>
            <person name="Wyder S."/>
            <person name="Kriventseva E.V."/>
            <person name="Kadowaki T."/>
            <person name="Bork P."/>
            <person name="Aranda M."/>
            <person name="Bao R."/>
            <person name="Beermann A."/>
            <person name="Berns N."/>
            <person name="Bolognesi R."/>
            <person name="Bonneton F."/>
            <person name="Bopp D."/>
            <person name="Brown S.J."/>
            <person name="Bucher G."/>
            <person name="Butts T."/>
            <person name="Chaumot A."/>
            <person name="Denell R.E."/>
            <person name="Ferrier D.E."/>
            <person name="Friedrich M."/>
            <person name="Gordon C.M."/>
            <person name="Jindra M."/>
            <person name="Klingler M."/>
            <person name="Lan Q."/>
            <person name="Lattorff H.M."/>
            <person name="Laudet V."/>
            <person name="von Levetsow C."/>
            <person name="Liu Z."/>
            <person name="Lutz R."/>
            <person name="Lynch J.A."/>
            <person name="da Fonseca R.N."/>
            <person name="Posnien N."/>
            <person name="Reuter R."/>
            <person name="Roth S."/>
            <person name="Savard J."/>
            <person name="Schinko J.B."/>
            <person name="Schmitt C."/>
            <person name="Schoppmeier M."/>
            <person name="Schroder R."/>
            <person name="Shippy T.D."/>
            <person name="Simonnet F."/>
            <person name="Marques-Souza H."/>
            <person name="Tautz D."/>
            <person name="Tomoyasu Y."/>
            <person name="Trauner J."/>
            <person name="Van der Zee M."/>
            <person name="Vervoort M."/>
            <person name="Wittkopp N."/>
            <person name="Wimmer E.A."/>
            <person name="Yang X."/>
            <person name="Jones A.K."/>
            <person name="Sattelle D.B."/>
            <person name="Ebert P.R."/>
            <person name="Nelson D."/>
            <person name="Scott J.G."/>
            <person name="Beeman R.W."/>
            <person name="Muthukrishnan S."/>
            <person name="Kramer K.J."/>
            <person name="Arakane Y."/>
            <person name="Beeman R.W."/>
            <person name="Zhu Q."/>
            <person name="Hogenkamp D."/>
            <person name="Dixit R."/>
            <person name="Oppert B."/>
            <person name="Jiang H."/>
            <person name="Zou Z."/>
            <person name="Marshall J."/>
            <person name="Elpidina E."/>
            <person name="Vinokurov K."/>
            <person name="Oppert C."/>
            <person name="Zou Z."/>
            <person name="Evans J."/>
            <person name="Lu Z."/>
            <person name="Zhao P."/>
            <person name="Sumathipala N."/>
            <person name="Altincicek B."/>
            <person name="Vilcinskas A."/>
            <person name="Williams M."/>
            <person name="Hultmark D."/>
            <person name="Hetru C."/>
            <person name="Jiang H."/>
            <person name="Grimmelikhuijzen C.J."/>
            <person name="Hauser F."/>
            <person name="Cazzamali G."/>
            <person name="Williamson M."/>
            <person name="Park Y."/>
            <person name="Li B."/>
            <person name="Tanaka Y."/>
            <person name="Predel R."/>
            <person name="Neupert S."/>
            <person name="Schachtner J."/>
            <person name="Verleyen P."/>
            <person name="Raible F."/>
            <person name="Bork P."/>
            <person name="Friedrich M."/>
            <person name="Walden K.K."/>
            <person name="Robertson H.M."/>
            <person name="Angeli S."/>
            <person name="Foret S."/>
            <person name="Bucher G."/>
            <person name="Schuetz S."/>
            <person name="Maleszka R."/>
            <person name="Wimmer E.A."/>
            <person name="Beeman R.W."/>
            <person name="Lorenzen M."/>
            <person name="Tomoyasu Y."/>
            <person name="Miller S.C."/>
            <person name="Grossmann D."/>
            <person name="Bucher G."/>
        </authorList>
    </citation>
    <scope>NUCLEOTIDE SEQUENCE [LARGE SCALE GENOMIC DNA]</scope>
    <source>
        <strain evidence="1 2">Georgia GA2</strain>
    </source>
</reference>
<name>D6WFL3_TRICA</name>
<reference evidence="1 2" key="2">
    <citation type="journal article" date="2010" name="Nucleic Acids Res.">
        <title>BeetleBase in 2010: revisions to provide comprehensive genomic information for Tribolium castaneum.</title>
        <authorList>
            <person name="Kim H.S."/>
            <person name="Murphy T."/>
            <person name="Xia J."/>
            <person name="Caragea D."/>
            <person name="Park Y."/>
            <person name="Beeman R.W."/>
            <person name="Lorenzen M.D."/>
            <person name="Butcher S."/>
            <person name="Manak J.R."/>
            <person name="Brown S.J."/>
        </authorList>
    </citation>
    <scope>GENOME REANNOTATION</scope>
    <source>
        <strain evidence="1 2">Georgia GA2</strain>
    </source>
</reference>
<dbReference type="EMBL" id="KQ971328">
    <property type="protein sequence ID" value="EEZ99797.1"/>
    <property type="molecule type" value="Genomic_DNA"/>
</dbReference>
<dbReference type="AlphaFoldDB" id="D6WFL3"/>
<dbReference type="HOGENOM" id="CLU_1241545_0_0_1"/>
<evidence type="ECO:0000313" key="1">
    <source>
        <dbReference type="EMBL" id="EEZ99797.1"/>
    </source>
</evidence>
<accession>D6WFL3</accession>